<evidence type="ECO:0000313" key="3">
    <source>
        <dbReference type="EMBL" id="CAK7208718.1"/>
    </source>
</evidence>
<proteinExistence type="inferred from homology"/>
<dbReference type="Proteomes" id="UP001642406">
    <property type="component" value="Unassembled WGS sequence"/>
</dbReference>
<dbReference type="EMBL" id="CAWUHC010000001">
    <property type="protein sequence ID" value="CAK7208718.1"/>
    <property type="molecule type" value="Genomic_DNA"/>
</dbReference>
<dbReference type="Pfam" id="PF03061">
    <property type="entry name" value="4HBT"/>
    <property type="match status" value="1"/>
</dbReference>
<dbReference type="InterPro" id="IPR029069">
    <property type="entry name" value="HotDog_dom_sf"/>
</dbReference>
<dbReference type="PANTHER" id="PTHR21660:SF9">
    <property type="entry name" value="THIOESTERASE DOMAIN-CONTAINING PROTEIN"/>
    <property type="match status" value="1"/>
</dbReference>
<sequence length="226" mass="24733">MASKSRQEEVAAAREKAMIAVQAIFERWNKVADHVGYEGFELHVMRTGKVVDASLGPPSSVYRRSDYDTEAAAAAAAPIVPGPAILATSTCSLYIDGRYSNMNGVMHGGGYGVIFDMMTTTALGPLARPGFWDYLGGVSRTLNISYLKPCPLNSTVIVHAHVYHVGRTMALIKGWMTSEDGQTVYATCDHHKVAMATPKHHLVHRVKWDDQWEEAKDGQDAKNAKL</sequence>
<dbReference type="PANTHER" id="PTHR21660">
    <property type="entry name" value="THIOESTERASE SUPERFAMILY MEMBER-RELATED"/>
    <property type="match status" value="1"/>
</dbReference>
<reference evidence="3 4" key="1">
    <citation type="submission" date="2024-01" db="EMBL/GenBank/DDBJ databases">
        <authorList>
            <person name="Allen C."/>
            <person name="Tagirdzhanova G."/>
        </authorList>
    </citation>
    <scope>NUCLEOTIDE SEQUENCE [LARGE SCALE GENOMIC DNA]</scope>
</reference>
<evidence type="ECO:0000313" key="4">
    <source>
        <dbReference type="Proteomes" id="UP001642406"/>
    </source>
</evidence>
<comment type="similarity">
    <text evidence="1">Belongs to the thioesterase PaaI family.</text>
</comment>
<dbReference type="CDD" id="cd03443">
    <property type="entry name" value="PaaI_thioesterase"/>
    <property type="match status" value="1"/>
</dbReference>
<comment type="caution">
    <text evidence="3">The sequence shown here is derived from an EMBL/GenBank/DDBJ whole genome shotgun (WGS) entry which is preliminary data.</text>
</comment>
<evidence type="ECO:0000259" key="2">
    <source>
        <dbReference type="Pfam" id="PF03061"/>
    </source>
</evidence>
<evidence type="ECO:0000256" key="1">
    <source>
        <dbReference type="ARBA" id="ARBA00008324"/>
    </source>
</evidence>
<dbReference type="Gene3D" id="3.10.129.10">
    <property type="entry name" value="Hotdog Thioesterase"/>
    <property type="match status" value="1"/>
</dbReference>
<dbReference type="InterPro" id="IPR006683">
    <property type="entry name" value="Thioestr_dom"/>
</dbReference>
<gene>
    <name evidence="3" type="ORF">SBRCBS47491_000186</name>
</gene>
<dbReference type="InterPro" id="IPR039298">
    <property type="entry name" value="ACOT13"/>
</dbReference>
<keyword evidence="4" id="KW-1185">Reference proteome</keyword>
<feature type="domain" description="Thioesterase" evidence="2">
    <location>
        <begin position="103"/>
        <end position="184"/>
    </location>
</feature>
<dbReference type="SUPFAM" id="SSF54637">
    <property type="entry name" value="Thioesterase/thiol ester dehydrase-isomerase"/>
    <property type="match status" value="1"/>
</dbReference>
<name>A0ABP0ANA0_9PEZI</name>
<protein>
    <recommendedName>
        <fullName evidence="2">Thioesterase domain-containing protein</fullName>
    </recommendedName>
</protein>
<accession>A0ABP0ANA0</accession>
<organism evidence="3 4">
    <name type="scientific">Sporothrix bragantina</name>
    <dbReference type="NCBI Taxonomy" id="671064"/>
    <lineage>
        <taxon>Eukaryota</taxon>
        <taxon>Fungi</taxon>
        <taxon>Dikarya</taxon>
        <taxon>Ascomycota</taxon>
        <taxon>Pezizomycotina</taxon>
        <taxon>Sordariomycetes</taxon>
        <taxon>Sordariomycetidae</taxon>
        <taxon>Ophiostomatales</taxon>
        <taxon>Ophiostomataceae</taxon>
        <taxon>Sporothrix</taxon>
    </lineage>
</organism>